<keyword evidence="3" id="KW-1185">Reference proteome</keyword>
<sequence>MRTGSPPVWIAMEVAVPQGSTFPSADEELIRTDPRLPGLRSLLTGDAAAALLDTLLPESQERPSRITVVRGRYRRGTSFTATLVLHSADGPQYAFARAFPPDAAAELAAELDYARRWHPPAARSAGLRALAAPRLHGLCSSPDLGIVLGPPADDRALPALRWLVDEPHRSTGLAELSPRTRSYLAGHHWTGQTSDASGAPRLVLHARSAGVNAACYLGPALAGIPVPGLVKVSRYGLVVTEWLPGTPVNRLAASAQEEALAQAGRLLARLHAAPPPRELPRRDLDTALSCAAADLSALLPRLASRAAAVAQDVSATLARTETPSVFVHGRLAPTRIIVGEHGPAFVDLTEAHRGHPAVDLAWYAASCAAAQPRPGRPVIPPEPLLAGYLDALPPPLAAHVHRDLGAVTAAALLHQATVPFRRGAPDWGIRAAALLATAEAALAEQ</sequence>
<dbReference type="InterPro" id="IPR002575">
    <property type="entry name" value="Aminoglycoside_PTrfase"/>
</dbReference>
<dbReference type="SUPFAM" id="SSF56112">
    <property type="entry name" value="Protein kinase-like (PK-like)"/>
    <property type="match status" value="1"/>
</dbReference>
<organism evidence="2 3">
    <name type="scientific">Thermobifida fusca TM51</name>
    <dbReference type="NCBI Taxonomy" id="1169414"/>
    <lineage>
        <taxon>Bacteria</taxon>
        <taxon>Bacillati</taxon>
        <taxon>Actinomycetota</taxon>
        <taxon>Actinomycetes</taxon>
        <taxon>Streptosporangiales</taxon>
        <taxon>Nocardiopsidaceae</taxon>
        <taxon>Thermobifida</taxon>
    </lineage>
</organism>
<dbReference type="Gene3D" id="3.90.1200.10">
    <property type="match status" value="1"/>
</dbReference>
<dbReference type="Proteomes" id="UP000014184">
    <property type="component" value="Unassembled WGS sequence"/>
</dbReference>
<dbReference type="RefSeq" id="WP_016189133.1">
    <property type="nucleotide sequence ID" value="NZ_AOSG01000071.1"/>
</dbReference>
<reference evidence="2 3" key="1">
    <citation type="journal article" date="2013" name="Genome Announc.">
        <title>Draft Genome Sequence of the Lignocellulose Decomposer Thermobifida fusca Strain TM51.</title>
        <authorList>
            <person name="Toth A."/>
            <person name="Barna T."/>
            <person name="Nagy I."/>
            <person name="Horvath B."/>
            <person name="Nagy I."/>
            <person name="Tancsics A."/>
            <person name="Kriszt B."/>
            <person name="Baka E."/>
            <person name="Fekete C."/>
            <person name="Kukolya J."/>
        </authorList>
    </citation>
    <scope>NUCLEOTIDE SEQUENCE [LARGE SCALE GENOMIC DNA]</scope>
    <source>
        <strain evidence="2 3">TM51</strain>
    </source>
</reference>
<comment type="caution">
    <text evidence="2">The sequence shown here is derived from an EMBL/GenBank/DDBJ whole genome shotgun (WGS) entry which is preliminary data.</text>
</comment>
<protein>
    <recommendedName>
        <fullName evidence="1">Aminoglycoside phosphotransferase domain-containing protein</fullName>
    </recommendedName>
</protein>
<gene>
    <name evidence="2" type="ORF">TM51_12483</name>
</gene>
<accession>A0A9P2WQ56</accession>
<proteinExistence type="predicted"/>
<feature type="domain" description="Aminoglycoside phosphotransferase" evidence="1">
    <location>
        <begin position="222"/>
        <end position="374"/>
    </location>
</feature>
<dbReference type="Pfam" id="PF01636">
    <property type="entry name" value="APH"/>
    <property type="match status" value="1"/>
</dbReference>
<evidence type="ECO:0000313" key="3">
    <source>
        <dbReference type="Proteomes" id="UP000014184"/>
    </source>
</evidence>
<dbReference type="InterPro" id="IPR011009">
    <property type="entry name" value="Kinase-like_dom_sf"/>
</dbReference>
<dbReference type="AlphaFoldDB" id="A0A9P2WQ56"/>
<evidence type="ECO:0000259" key="1">
    <source>
        <dbReference type="Pfam" id="PF01636"/>
    </source>
</evidence>
<name>A0A9P2WQ56_THEFU</name>
<evidence type="ECO:0000313" key="2">
    <source>
        <dbReference type="EMBL" id="EOR70456.1"/>
    </source>
</evidence>
<dbReference type="EMBL" id="AOSG01000071">
    <property type="protein sequence ID" value="EOR70456.1"/>
    <property type="molecule type" value="Genomic_DNA"/>
</dbReference>